<dbReference type="AlphaFoldDB" id="A0A4C1T658"/>
<dbReference type="OrthoDB" id="10069524at2759"/>
<dbReference type="EMBL" id="BGZK01008804">
    <property type="protein sequence ID" value="GBP09892.1"/>
    <property type="molecule type" value="Genomic_DNA"/>
</dbReference>
<protein>
    <submittedName>
        <fullName evidence="3">RILP-like protein homolog</fullName>
    </submittedName>
</protein>
<gene>
    <name evidence="3" type="ORF">EVAR_73676_1</name>
</gene>
<feature type="coiled-coil region" evidence="1">
    <location>
        <begin position="30"/>
        <end position="67"/>
    </location>
</feature>
<comment type="caution">
    <text evidence="3">The sequence shown here is derived from an EMBL/GenBank/DDBJ whole genome shotgun (WGS) entry which is preliminary data.</text>
</comment>
<dbReference type="PROSITE" id="PS51776">
    <property type="entry name" value="RH1"/>
    <property type="match status" value="1"/>
</dbReference>
<dbReference type="Pfam" id="PF09744">
    <property type="entry name" value="RH1"/>
    <property type="match status" value="1"/>
</dbReference>
<evidence type="ECO:0000256" key="1">
    <source>
        <dbReference type="SAM" id="Coils"/>
    </source>
</evidence>
<feature type="domain" description="RH1" evidence="2">
    <location>
        <begin position="1"/>
        <end position="64"/>
    </location>
</feature>
<evidence type="ECO:0000259" key="2">
    <source>
        <dbReference type="PROSITE" id="PS51776"/>
    </source>
</evidence>
<dbReference type="Gene3D" id="1.20.58.1770">
    <property type="match status" value="1"/>
</dbReference>
<dbReference type="InterPro" id="IPR034743">
    <property type="entry name" value="RH1"/>
</dbReference>
<accession>A0A4C1T658</accession>
<keyword evidence="1" id="KW-0175">Coiled coil</keyword>
<dbReference type="Proteomes" id="UP000299102">
    <property type="component" value="Unassembled WGS sequence"/>
</dbReference>
<name>A0A4C1T658_EUMVA</name>
<organism evidence="3 4">
    <name type="scientific">Eumeta variegata</name>
    <name type="common">Bagworm moth</name>
    <name type="synonym">Eumeta japonica</name>
    <dbReference type="NCBI Taxonomy" id="151549"/>
    <lineage>
        <taxon>Eukaryota</taxon>
        <taxon>Metazoa</taxon>
        <taxon>Ecdysozoa</taxon>
        <taxon>Arthropoda</taxon>
        <taxon>Hexapoda</taxon>
        <taxon>Insecta</taxon>
        <taxon>Pterygota</taxon>
        <taxon>Neoptera</taxon>
        <taxon>Endopterygota</taxon>
        <taxon>Lepidoptera</taxon>
        <taxon>Glossata</taxon>
        <taxon>Ditrysia</taxon>
        <taxon>Tineoidea</taxon>
        <taxon>Psychidae</taxon>
        <taxon>Oiketicinae</taxon>
        <taxon>Eumeta</taxon>
    </lineage>
</organism>
<evidence type="ECO:0000313" key="4">
    <source>
        <dbReference type="Proteomes" id="UP000299102"/>
    </source>
</evidence>
<evidence type="ECO:0000313" key="3">
    <source>
        <dbReference type="EMBL" id="GBP09892.1"/>
    </source>
</evidence>
<proteinExistence type="predicted"/>
<reference evidence="3 4" key="1">
    <citation type="journal article" date="2019" name="Commun. Biol.">
        <title>The bagworm genome reveals a unique fibroin gene that provides high tensile strength.</title>
        <authorList>
            <person name="Kono N."/>
            <person name="Nakamura H."/>
            <person name="Ohtoshi R."/>
            <person name="Tomita M."/>
            <person name="Numata K."/>
            <person name="Arakawa K."/>
        </authorList>
    </citation>
    <scope>NUCLEOTIDE SEQUENCE [LARGE SCALE GENOMIC DNA]</scope>
</reference>
<dbReference type="STRING" id="151549.A0A4C1T658"/>
<keyword evidence="4" id="KW-1185">Reference proteome</keyword>
<sequence>MGEMVLDAIDDIGEAATGLMPKIINTLELLEALATKNERENATIQELKDKIAQLESEKSEKAEFRRRFEKNWK</sequence>